<feature type="non-terminal residue" evidence="2">
    <location>
        <position position="1"/>
    </location>
</feature>
<keyword evidence="1" id="KW-1133">Transmembrane helix</keyword>
<accession>A0A8J4D0B6</accession>
<dbReference type="Proteomes" id="UP000747110">
    <property type="component" value="Unassembled WGS sequence"/>
</dbReference>
<feature type="transmembrane region" description="Helical" evidence="1">
    <location>
        <begin position="66"/>
        <end position="88"/>
    </location>
</feature>
<organism evidence="2 3">
    <name type="scientific">Volvox reticuliferus</name>
    <dbReference type="NCBI Taxonomy" id="1737510"/>
    <lineage>
        <taxon>Eukaryota</taxon>
        <taxon>Viridiplantae</taxon>
        <taxon>Chlorophyta</taxon>
        <taxon>core chlorophytes</taxon>
        <taxon>Chlorophyceae</taxon>
        <taxon>CS clade</taxon>
        <taxon>Chlamydomonadales</taxon>
        <taxon>Volvocaceae</taxon>
        <taxon>Volvox</taxon>
    </lineage>
</organism>
<proteinExistence type="predicted"/>
<reference evidence="2" key="1">
    <citation type="journal article" date="2021" name="Proc. Natl. Acad. Sci. U.S.A.">
        <title>Three genomes in the algal genus Volvox reveal the fate of a haploid sex-determining region after a transition to homothallism.</title>
        <authorList>
            <person name="Yamamoto K."/>
            <person name="Hamaji T."/>
            <person name="Kawai-Toyooka H."/>
            <person name="Matsuzaki R."/>
            <person name="Takahashi F."/>
            <person name="Nishimura Y."/>
            <person name="Kawachi M."/>
            <person name="Noguchi H."/>
            <person name="Minakuchi Y."/>
            <person name="Umen J.G."/>
            <person name="Toyoda A."/>
            <person name="Nozaki H."/>
        </authorList>
    </citation>
    <scope>NUCLEOTIDE SEQUENCE</scope>
    <source>
        <strain evidence="2">NIES-3786</strain>
    </source>
</reference>
<evidence type="ECO:0000313" key="2">
    <source>
        <dbReference type="EMBL" id="GIL92611.1"/>
    </source>
</evidence>
<keyword evidence="3" id="KW-1185">Reference proteome</keyword>
<feature type="non-terminal residue" evidence="2">
    <location>
        <position position="117"/>
    </location>
</feature>
<dbReference type="AlphaFoldDB" id="A0A8J4D0B6"/>
<keyword evidence="1" id="KW-0812">Transmembrane</keyword>
<comment type="caution">
    <text evidence="2">The sequence shown here is derived from an EMBL/GenBank/DDBJ whole genome shotgun (WGS) entry which is preliminary data.</text>
</comment>
<gene>
    <name evidence="2" type="ORF">Vretifemale_20123</name>
</gene>
<protein>
    <submittedName>
        <fullName evidence="2">Uncharacterized protein</fullName>
    </submittedName>
</protein>
<sequence>LSLSAFSLPWETPSSLLISTSSCSFLSFPFRRFAFPSCRSFLSLPAVVSPCLRSAEFLPSSLSSPLPFFFVFPFSLPLAVPAAAAPTLSGRAFWMRAASAGSGLVFSSRGPKAIASV</sequence>
<dbReference type="EMBL" id="BNCP01000080">
    <property type="protein sequence ID" value="GIL92611.1"/>
    <property type="molecule type" value="Genomic_DNA"/>
</dbReference>
<keyword evidence="1" id="KW-0472">Membrane</keyword>
<name>A0A8J4D0B6_9CHLO</name>
<evidence type="ECO:0000313" key="3">
    <source>
        <dbReference type="Proteomes" id="UP000747110"/>
    </source>
</evidence>
<evidence type="ECO:0000256" key="1">
    <source>
        <dbReference type="SAM" id="Phobius"/>
    </source>
</evidence>